<organism evidence="8 9">
    <name type="scientific">Dyella monticola</name>
    <dbReference type="NCBI Taxonomy" id="1927958"/>
    <lineage>
        <taxon>Bacteria</taxon>
        <taxon>Pseudomonadati</taxon>
        <taxon>Pseudomonadota</taxon>
        <taxon>Gammaproteobacteria</taxon>
        <taxon>Lysobacterales</taxon>
        <taxon>Rhodanobacteraceae</taxon>
        <taxon>Dyella</taxon>
    </lineage>
</organism>
<evidence type="ECO:0000313" key="9">
    <source>
        <dbReference type="Proteomes" id="UP000254258"/>
    </source>
</evidence>
<evidence type="ECO:0000259" key="6">
    <source>
        <dbReference type="PROSITE" id="PS50112"/>
    </source>
</evidence>
<feature type="modified residue" description="4-aspartylphosphate" evidence="3">
    <location>
        <position position="500"/>
    </location>
</feature>
<dbReference type="GO" id="GO:0004673">
    <property type="term" value="F:protein histidine kinase activity"/>
    <property type="evidence" value="ECO:0007669"/>
    <property type="project" value="UniProtKB-EC"/>
</dbReference>
<dbReference type="SMART" id="SM00086">
    <property type="entry name" value="PAC"/>
    <property type="match status" value="1"/>
</dbReference>
<feature type="domain" description="PAC" evidence="7">
    <location>
        <begin position="135"/>
        <end position="189"/>
    </location>
</feature>
<dbReference type="SUPFAM" id="SSF55874">
    <property type="entry name" value="ATPase domain of HSP90 chaperone/DNA topoisomerase II/histidine kinase"/>
    <property type="match status" value="1"/>
</dbReference>
<sequence length="570" mass="62404">MGRANGNENVHGLSLISVTDLHAFPMVSVVEVGTTGGCSMTERASLQSGEPATAPMSMSTVDTATLAKAIEASSVGMIVTDAAGDRPILYANDAFLRMTGYPREEVLGRSCRFLQGSDTSKEALQEIADALRQEREVFTELVNYRKDGSTFWNLLHICPIHDESGRVTFYFGYQRDITQRKETEEALQQALRLEALGKLTGGVAHDYNNLLQVIQTSLEVIELGVSANEDIARRTSTTMAACHRAIERATLLTKQLMVFAKRQTFTSQPIDANVLLERLHGVLTRALGEEIRVKLYLEPELWHCVADPAQAEPIIINIAINARDAMKGRADQRLDISTFNRELSAKDARRFNIVPARYVELVLSDNGPGIPQGILGRVLDPFFTTKTEGKGAGLGLSVAYGFARQSGGTLYIDSKEGVGTAIHILLPYTEAPVNADQKKADRQGTAPQPRILLVEDRSDVATITKQMLDLLGYRTAIANDADSALQMLAPSGAYDLILSDVVMPGSMNGVMLARTAMQRYPHLKVLLVTGYAQGNDSEDLEFPVLGKPYRHADLARKLRELLYTQTAVAH</sequence>
<dbReference type="Gene3D" id="3.40.50.2300">
    <property type="match status" value="1"/>
</dbReference>
<dbReference type="PROSITE" id="PS50110">
    <property type="entry name" value="RESPONSE_REGULATORY"/>
    <property type="match status" value="1"/>
</dbReference>
<dbReference type="GO" id="GO:0000160">
    <property type="term" value="P:phosphorelay signal transduction system"/>
    <property type="evidence" value="ECO:0007669"/>
    <property type="project" value="InterPro"/>
</dbReference>
<feature type="domain" description="Histidine kinase" evidence="4">
    <location>
        <begin position="202"/>
        <end position="430"/>
    </location>
</feature>
<dbReference type="SMART" id="SM00091">
    <property type="entry name" value="PAS"/>
    <property type="match status" value="1"/>
</dbReference>
<dbReference type="SUPFAM" id="SSF55785">
    <property type="entry name" value="PYP-like sensor domain (PAS domain)"/>
    <property type="match status" value="1"/>
</dbReference>
<dbReference type="InterPro" id="IPR000014">
    <property type="entry name" value="PAS"/>
</dbReference>
<dbReference type="SUPFAM" id="SSF52172">
    <property type="entry name" value="CheY-like"/>
    <property type="match status" value="1"/>
</dbReference>
<dbReference type="PANTHER" id="PTHR43065">
    <property type="entry name" value="SENSOR HISTIDINE KINASE"/>
    <property type="match status" value="1"/>
</dbReference>
<dbReference type="Gene3D" id="3.30.565.10">
    <property type="entry name" value="Histidine kinase-like ATPase, C-terminal domain"/>
    <property type="match status" value="1"/>
</dbReference>
<evidence type="ECO:0000313" key="8">
    <source>
        <dbReference type="EMBL" id="RDS79744.1"/>
    </source>
</evidence>
<feature type="domain" description="Response regulatory" evidence="5">
    <location>
        <begin position="450"/>
        <end position="562"/>
    </location>
</feature>
<dbReference type="AlphaFoldDB" id="A0A370WUB4"/>
<reference evidence="8 9" key="1">
    <citation type="submission" date="2018-07" db="EMBL/GenBank/DDBJ databases">
        <title>Dyella monticola sp. nov. and Dyella psychrodurans sp. nov. isolated from monsoon evergreen broad-leaved forest soil of Dinghu Mountain, China.</title>
        <authorList>
            <person name="Gao Z."/>
            <person name="Qiu L."/>
        </authorList>
    </citation>
    <scope>NUCLEOTIDE SEQUENCE [LARGE SCALE GENOMIC DNA]</scope>
    <source>
        <strain evidence="8 9">4G-K06</strain>
    </source>
</reference>
<gene>
    <name evidence="8" type="ORF">DWU98_16910</name>
</gene>
<keyword evidence="9" id="KW-1185">Reference proteome</keyword>
<evidence type="ECO:0000256" key="3">
    <source>
        <dbReference type="PROSITE-ProRule" id="PRU00169"/>
    </source>
</evidence>
<dbReference type="PRINTS" id="PR00344">
    <property type="entry name" value="BCTRLSENSOR"/>
</dbReference>
<dbReference type="PROSITE" id="PS50112">
    <property type="entry name" value="PAS"/>
    <property type="match status" value="1"/>
</dbReference>
<dbReference type="PROSITE" id="PS50109">
    <property type="entry name" value="HIS_KIN"/>
    <property type="match status" value="1"/>
</dbReference>
<evidence type="ECO:0000259" key="5">
    <source>
        <dbReference type="PROSITE" id="PS50110"/>
    </source>
</evidence>
<dbReference type="Proteomes" id="UP000254258">
    <property type="component" value="Unassembled WGS sequence"/>
</dbReference>
<dbReference type="Gene3D" id="3.30.450.20">
    <property type="entry name" value="PAS domain"/>
    <property type="match status" value="1"/>
</dbReference>
<feature type="domain" description="PAS" evidence="6">
    <location>
        <begin position="62"/>
        <end position="134"/>
    </location>
</feature>
<comment type="caution">
    <text evidence="8">The sequence shown here is derived from an EMBL/GenBank/DDBJ whole genome shotgun (WGS) entry which is preliminary data.</text>
</comment>
<name>A0A370WUB4_9GAMM</name>
<keyword evidence="3" id="KW-0597">Phosphoprotein</keyword>
<dbReference type="PANTHER" id="PTHR43065:SF42">
    <property type="entry name" value="TWO-COMPONENT SENSOR PPRA"/>
    <property type="match status" value="1"/>
</dbReference>
<dbReference type="CDD" id="cd00130">
    <property type="entry name" value="PAS"/>
    <property type="match status" value="1"/>
</dbReference>
<dbReference type="InterPro" id="IPR004358">
    <property type="entry name" value="Sig_transdc_His_kin-like_C"/>
</dbReference>
<dbReference type="SMART" id="SM00387">
    <property type="entry name" value="HATPase_c"/>
    <property type="match status" value="1"/>
</dbReference>
<proteinExistence type="predicted"/>
<evidence type="ECO:0000259" key="7">
    <source>
        <dbReference type="PROSITE" id="PS50113"/>
    </source>
</evidence>
<evidence type="ECO:0000259" key="4">
    <source>
        <dbReference type="PROSITE" id="PS50109"/>
    </source>
</evidence>
<dbReference type="InterPro" id="IPR003594">
    <property type="entry name" value="HATPase_dom"/>
</dbReference>
<dbReference type="Pfam" id="PF13426">
    <property type="entry name" value="PAS_9"/>
    <property type="match status" value="1"/>
</dbReference>
<protein>
    <recommendedName>
        <fullName evidence="2">histidine kinase</fullName>
        <ecNumber evidence="2">2.7.13.3</ecNumber>
    </recommendedName>
</protein>
<dbReference type="EC" id="2.7.13.3" evidence="2"/>
<dbReference type="InterPro" id="IPR005467">
    <property type="entry name" value="His_kinase_dom"/>
</dbReference>
<accession>A0A370WUB4</accession>
<dbReference type="InterPro" id="IPR001610">
    <property type="entry name" value="PAC"/>
</dbReference>
<evidence type="ECO:0000256" key="2">
    <source>
        <dbReference type="ARBA" id="ARBA00012438"/>
    </source>
</evidence>
<dbReference type="InterPro" id="IPR036890">
    <property type="entry name" value="HATPase_C_sf"/>
</dbReference>
<dbReference type="InterPro" id="IPR001789">
    <property type="entry name" value="Sig_transdc_resp-reg_receiver"/>
</dbReference>
<dbReference type="Pfam" id="PF02518">
    <property type="entry name" value="HATPase_c"/>
    <property type="match status" value="1"/>
</dbReference>
<dbReference type="PROSITE" id="PS50113">
    <property type="entry name" value="PAC"/>
    <property type="match status" value="1"/>
</dbReference>
<dbReference type="SMART" id="SM00448">
    <property type="entry name" value="REC"/>
    <property type="match status" value="1"/>
</dbReference>
<dbReference type="InterPro" id="IPR000700">
    <property type="entry name" value="PAS-assoc_C"/>
</dbReference>
<comment type="catalytic activity">
    <reaction evidence="1">
        <text>ATP + protein L-histidine = ADP + protein N-phospho-L-histidine.</text>
        <dbReference type="EC" id="2.7.13.3"/>
    </reaction>
</comment>
<dbReference type="InterPro" id="IPR011006">
    <property type="entry name" value="CheY-like_superfamily"/>
</dbReference>
<dbReference type="Pfam" id="PF00072">
    <property type="entry name" value="Response_reg"/>
    <property type="match status" value="1"/>
</dbReference>
<dbReference type="InterPro" id="IPR035965">
    <property type="entry name" value="PAS-like_dom_sf"/>
</dbReference>
<evidence type="ECO:0000256" key="1">
    <source>
        <dbReference type="ARBA" id="ARBA00000085"/>
    </source>
</evidence>
<dbReference type="EMBL" id="QRBE01000011">
    <property type="protein sequence ID" value="RDS79744.1"/>
    <property type="molecule type" value="Genomic_DNA"/>
</dbReference>
<dbReference type="Gene3D" id="1.10.287.130">
    <property type="match status" value="1"/>
</dbReference>
<dbReference type="NCBIfam" id="TIGR00229">
    <property type="entry name" value="sensory_box"/>
    <property type="match status" value="1"/>
</dbReference>